<organism evidence="1 2">
    <name type="scientific">Helianthus annuus</name>
    <name type="common">Common sunflower</name>
    <dbReference type="NCBI Taxonomy" id="4232"/>
    <lineage>
        <taxon>Eukaryota</taxon>
        <taxon>Viridiplantae</taxon>
        <taxon>Streptophyta</taxon>
        <taxon>Embryophyta</taxon>
        <taxon>Tracheophyta</taxon>
        <taxon>Spermatophyta</taxon>
        <taxon>Magnoliopsida</taxon>
        <taxon>eudicotyledons</taxon>
        <taxon>Gunneridae</taxon>
        <taxon>Pentapetalae</taxon>
        <taxon>asterids</taxon>
        <taxon>campanulids</taxon>
        <taxon>Asterales</taxon>
        <taxon>Asteraceae</taxon>
        <taxon>Asteroideae</taxon>
        <taxon>Heliantheae alliance</taxon>
        <taxon>Heliantheae</taxon>
        <taxon>Helianthus</taxon>
    </lineage>
</organism>
<geneLocation type="mitochondrion" evidence="1"/>
<protein>
    <submittedName>
        <fullName evidence="1">Uncharacterized protein</fullName>
    </submittedName>
</protein>
<dbReference type="Proteomes" id="UP000215914">
    <property type="component" value="Unassembled WGS sequence"/>
</dbReference>
<reference evidence="1" key="2">
    <citation type="submission" date="2020-06" db="EMBL/GenBank/DDBJ databases">
        <title>Helianthus annuus Genome sequencing and assembly Release 2.</title>
        <authorList>
            <person name="Gouzy J."/>
            <person name="Langlade N."/>
            <person name="Munos S."/>
        </authorList>
    </citation>
    <scope>NUCLEOTIDE SEQUENCE</scope>
    <source>
        <tissue evidence="1">Leaves</tissue>
    </source>
</reference>
<reference evidence="1" key="1">
    <citation type="journal article" date="2017" name="Nature">
        <title>The sunflower genome provides insights into oil metabolism, flowering and Asterid evolution.</title>
        <authorList>
            <person name="Badouin H."/>
            <person name="Gouzy J."/>
            <person name="Grassa C.J."/>
            <person name="Murat F."/>
            <person name="Staton S.E."/>
            <person name="Cottret L."/>
            <person name="Lelandais-Briere C."/>
            <person name="Owens G.L."/>
            <person name="Carrere S."/>
            <person name="Mayjonade B."/>
            <person name="Legrand L."/>
            <person name="Gill N."/>
            <person name="Kane N.C."/>
            <person name="Bowers J.E."/>
            <person name="Hubner S."/>
            <person name="Bellec A."/>
            <person name="Berard A."/>
            <person name="Berges H."/>
            <person name="Blanchet N."/>
            <person name="Boniface M.C."/>
            <person name="Brunel D."/>
            <person name="Catrice O."/>
            <person name="Chaidir N."/>
            <person name="Claudel C."/>
            <person name="Donnadieu C."/>
            <person name="Faraut T."/>
            <person name="Fievet G."/>
            <person name="Helmstetter N."/>
            <person name="King M."/>
            <person name="Knapp S.J."/>
            <person name="Lai Z."/>
            <person name="Le Paslier M.C."/>
            <person name="Lippi Y."/>
            <person name="Lorenzon L."/>
            <person name="Mandel J.R."/>
            <person name="Marage G."/>
            <person name="Marchand G."/>
            <person name="Marquand E."/>
            <person name="Bret-Mestries E."/>
            <person name="Morien E."/>
            <person name="Nambeesan S."/>
            <person name="Nguyen T."/>
            <person name="Pegot-Espagnet P."/>
            <person name="Pouilly N."/>
            <person name="Raftis F."/>
            <person name="Sallet E."/>
            <person name="Schiex T."/>
            <person name="Thomas J."/>
            <person name="Vandecasteele C."/>
            <person name="Vares D."/>
            <person name="Vear F."/>
            <person name="Vautrin S."/>
            <person name="Crespi M."/>
            <person name="Mangin B."/>
            <person name="Burke J.M."/>
            <person name="Salse J."/>
            <person name="Munos S."/>
            <person name="Vincourt P."/>
            <person name="Rieseberg L.H."/>
            <person name="Langlade N.B."/>
        </authorList>
    </citation>
    <scope>NUCLEOTIDE SEQUENCE</scope>
    <source>
        <tissue evidence="1">Leaves</tissue>
    </source>
</reference>
<keyword evidence="2" id="KW-1185">Reference proteome</keyword>
<dbReference type="AlphaFoldDB" id="A0A9K3DCZ0"/>
<gene>
    <name evidence="1" type="ORF">HanXRQr2_MTg0835311</name>
</gene>
<name>A0A9K3DCZ0_HELAN</name>
<evidence type="ECO:0000313" key="1">
    <source>
        <dbReference type="EMBL" id="KAF5753172.1"/>
    </source>
</evidence>
<keyword evidence="1" id="KW-0496">Mitochondrion</keyword>
<proteinExistence type="predicted"/>
<dbReference type="EMBL" id="MNCJ02000334">
    <property type="protein sequence ID" value="KAF5753172.1"/>
    <property type="molecule type" value="Genomic_DNA"/>
</dbReference>
<evidence type="ECO:0000313" key="2">
    <source>
        <dbReference type="Proteomes" id="UP000215914"/>
    </source>
</evidence>
<sequence length="52" mass="6070">MEFPGRIRSRESLCLASKRIRKSAKPKLVEHCFEGDLQGPYLFNLIFFTLLL</sequence>
<comment type="caution">
    <text evidence="1">The sequence shown here is derived from an EMBL/GenBank/DDBJ whole genome shotgun (WGS) entry which is preliminary data.</text>
</comment>
<accession>A0A9K3DCZ0</accession>